<evidence type="ECO:0000256" key="1">
    <source>
        <dbReference type="SAM" id="MobiDB-lite"/>
    </source>
</evidence>
<feature type="compositionally biased region" description="Basic and acidic residues" evidence="1">
    <location>
        <begin position="198"/>
        <end position="220"/>
    </location>
</feature>
<dbReference type="AlphaFoldDB" id="A0A8X6TYZ4"/>
<feature type="region of interest" description="Disordered" evidence="1">
    <location>
        <begin position="167"/>
        <end position="246"/>
    </location>
</feature>
<organism evidence="2 3">
    <name type="scientific">Nephila pilipes</name>
    <name type="common">Giant wood spider</name>
    <name type="synonym">Nephila maculata</name>
    <dbReference type="NCBI Taxonomy" id="299642"/>
    <lineage>
        <taxon>Eukaryota</taxon>
        <taxon>Metazoa</taxon>
        <taxon>Ecdysozoa</taxon>
        <taxon>Arthropoda</taxon>
        <taxon>Chelicerata</taxon>
        <taxon>Arachnida</taxon>
        <taxon>Araneae</taxon>
        <taxon>Araneomorphae</taxon>
        <taxon>Entelegynae</taxon>
        <taxon>Araneoidea</taxon>
        <taxon>Nephilidae</taxon>
        <taxon>Nephila</taxon>
    </lineage>
</organism>
<feature type="compositionally biased region" description="Basic and acidic residues" evidence="1">
    <location>
        <begin position="280"/>
        <end position="295"/>
    </location>
</feature>
<feature type="region of interest" description="Disordered" evidence="1">
    <location>
        <begin position="280"/>
        <end position="319"/>
    </location>
</feature>
<accession>A0A8X6TYZ4</accession>
<dbReference type="Proteomes" id="UP000887013">
    <property type="component" value="Unassembled WGS sequence"/>
</dbReference>
<name>A0A8X6TYZ4_NEPPI</name>
<feature type="compositionally biased region" description="Polar residues" evidence="1">
    <location>
        <begin position="357"/>
        <end position="376"/>
    </location>
</feature>
<feature type="compositionally biased region" description="Basic and acidic residues" evidence="1">
    <location>
        <begin position="51"/>
        <end position="60"/>
    </location>
</feature>
<dbReference type="EMBL" id="BMAW01114321">
    <property type="protein sequence ID" value="GFT61240.1"/>
    <property type="molecule type" value="Genomic_DNA"/>
</dbReference>
<reference evidence="2" key="1">
    <citation type="submission" date="2020-08" db="EMBL/GenBank/DDBJ databases">
        <title>Multicomponent nature underlies the extraordinary mechanical properties of spider dragline silk.</title>
        <authorList>
            <person name="Kono N."/>
            <person name="Nakamura H."/>
            <person name="Mori M."/>
            <person name="Yoshida Y."/>
            <person name="Ohtoshi R."/>
            <person name="Malay A.D."/>
            <person name="Moran D.A.P."/>
            <person name="Tomita M."/>
            <person name="Numata K."/>
            <person name="Arakawa K."/>
        </authorList>
    </citation>
    <scope>NUCLEOTIDE SEQUENCE</scope>
</reference>
<evidence type="ECO:0000313" key="2">
    <source>
        <dbReference type="EMBL" id="GFT61240.1"/>
    </source>
</evidence>
<protein>
    <submittedName>
        <fullName evidence="2">Uncharacterized protein</fullName>
    </submittedName>
</protein>
<proteinExistence type="predicted"/>
<feature type="region of interest" description="Disordered" evidence="1">
    <location>
        <begin position="341"/>
        <end position="376"/>
    </location>
</feature>
<feature type="compositionally biased region" description="Polar residues" evidence="1">
    <location>
        <begin position="61"/>
        <end position="75"/>
    </location>
</feature>
<feature type="region of interest" description="Disordered" evidence="1">
    <location>
        <begin position="51"/>
        <end position="75"/>
    </location>
</feature>
<dbReference type="OrthoDB" id="6431727at2759"/>
<evidence type="ECO:0000313" key="3">
    <source>
        <dbReference type="Proteomes" id="UP000887013"/>
    </source>
</evidence>
<feature type="region of interest" description="Disordered" evidence="1">
    <location>
        <begin position="1"/>
        <end position="22"/>
    </location>
</feature>
<sequence>MSSILVTENTQEGNGDGIRKSSDYTTELVGETEKEIEFKTTSNIPVGYFKDDQEAEKDLNSKTLSEEQVSANTNELENQSIENSYDKIISTFKESSSYLNSSMESPQEHLQTPVNNSEINSGPEKGGEWFEPTLSSSDGVVLLHSNLHLSNETEELNSEVRHNSTSFIISDEEQKSPEKGGELFEPTLPSLFPLNSKTGEKGNEDQTAEYEQKDLEKGGELFEPTTSNAFLSNSKAKRNGNGVQTSTESLKDITEALNTATSIRFPTIFPSYVLFRAKENNDSKVSKSNTSEKLEPINGDETFSPSENKKNHNNGISPDELITKESQYYPLFAQNTNAETLELNDSEFDTSTESKDNVPTLSETQESSITSEKIESNFSTERSKAELLQPYSLIDVISNVFKAPGYDSEVHSRFLKEQINFSDKKKPVHVFKRSLGDLPDEIEFVNSTSVNSNSSSETSIRENNTHVLQTKKTVLDEESFSSTVDDMRSHDPPPAKVTSSFIFVVSSGKSNTASKKFPLWFSAGPVQDVKLSDNYAD</sequence>
<feature type="compositionally biased region" description="Basic and acidic residues" evidence="1">
    <location>
        <begin position="172"/>
        <end position="182"/>
    </location>
</feature>
<keyword evidence="3" id="KW-1185">Reference proteome</keyword>
<feature type="compositionally biased region" description="Polar residues" evidence="1">
    <location>
        <begin position="224"/>
        <end position="234"/>
    </location>
</feature>
<comment type="caution">
    <text evidence="2">The sequence shown here is derived from an EMBL/GenBank/DDBJ whole genome shotgun (WGS) entry which is preliminary data.</text>
</comment>
<gene>
    <name evidence="2" type="primary">AVEN_150302_1</name>
    <name evidence="2" type="ORF">NPIL_12261</name>
</gene>
<feature type="compositionally biased region" description="Polar residues" evidence="1">
    <location>
        <begin position="1"/>
        <end position="13"/>
    </location>
</feature>